<dbReference type="Proteomes" id="UP000476820">
    <property type="component" value="Unassembled WGS sequence"/>
</dbReference>
<dbReference type="RefSeq" id="WP_053342598.1">
    <property type="nucleotide sequence ID" value="NZ_JACBBZ010000008.1"/>
</dbReference>
<feature type="transmembrane region" description="Helical" evidence="6">
    <location>
        <begin position="102"/>
        <end position="120"/>
    </location>
</feature>
<dbReference type="Pfam" id="PF00892">
    <property type="entry name" value="EamA"/>
    <property type="match status" value="2"/>
</dbReference>
<feature type="transmembrane region" description="Helical" evidence="6">
    <location>
        <begin position="73"/>
        <end position="90"/>
    </location>
</feature>
<keyword evidence="5 6" id="KW-0472">Membrane</keyword>
<feature type="transmembrane region" description="Helical" evidence="6">
    <location>
        <begin position="12"/>
        <end position="30"/>
    </location>
</feature>
<comment type="similarity">
    <text evidence="2">Belongs to the EamA transporter family.</text>
</comment>
<sequence>MNLNNLSNRSKGIIFIILSAFGFAMMSAFVKLSGDLPSLQKSFFRNLVASLIALSLIIKHKESFFGKRENQKILILRSLFGTLGIVLNFYTIDKLVLSDANMLNKLSPFFVIIFSALFLSEKINTKQIVSLIIAFLGALFIIKPSFNLEVISALAGVGGAIFAAAAYTCLRVLGGKEKHYTVVFYFSTFSSIVLFPFMMMSYKSMTMMQLTYLILAGVFASVGQFGVTLAYKYAAAKEISIFDYSNILFSAIISLVIFGALPDYLSVIGYLIIFAASLYMFMYNKKLDKVKIK</sequence>
<feature type="transmembrane region" description="Helical" evidence="6">
    <location>
        <begin position="42"/>
        <end position="61"/>
    </location>
</feature>
<keyword evidence="3 6" id="KW-0812">Transmembrane</keyword>
<keyword evidence="4 6" id="KW-1133">Transmembrane helix</keyword>
<feature type="transmembrane region" description="Helical" evidence="6">
    <location>
        <begin position="182"/>
        <end position="200"/>
    </location>
</feature>
<evidence type="ECO:0000256" key="2">
    <source>
        <dbReference type="ARBA" id="ARBA00007362"/>
    </source>
</evidence>
<evidence type="ECO:0000256" key="6">
    <source>
        <dbReference type="SAM" id="Phobius"/>
    </source>
</evidence>
<evidence type="ECO:0000259" key="7">
    <source>
        <dbReference type="Pfam" id="PF00892"/>
    </source>
</evidence>
<dbReference type="Proteomes" id="UP000473681">
    <property type="component" value="Unassembled WGS sequence"/>
</dbReference>
<dbReference type="OrthoDB" id="5148831at2"/>
<dbReference type="AlphaFoldDB" id="A0A0M1LI11"/>
<comment type="caution">
    <text evidence="8">The sequence shown here is derived from an EMBL/GenBank/DDBJ whole genome shotgun (WGS) entry which is preliminary data.</text>
</comment>
<comment type="subcellular location">
    <subcellularLocation>
        <location evidence="1">Membrane</location>
        <topology evidence="1">Multi-pass membrane protein</topology>
    </subcellularLocation>
</comment>
<feature type="transmembrane region" description="Helical" evidence="6">
    <location>
        <begin position="267"/>
        <end position="284"/>
    </location>
</feature>
<proteinExistence type="inferred from homology"/>
<evidence type="ECO:0000313" key="9">
    <source>
        <dbReference type="EMBL" id="NFN34343.1"/>
    </source>
</evidence>
<dbReference type="GO" id="GO:0016020">
    <property type="term" value="C:membrane"/>
    <property type="evidence" value="ECO:0007669"/>
    <property type="project" value="UniProtKB-SubCell"/>
</dbReference>
<evidence type="ECO:0000256" key="3">
    <source>
        <dbReference type="ARBA" id="ARBA00022692"/>
    </source>
</evidence>
<evidence type="ECO:0000313" key="11">
    <source>
        <dbReference type="Proteomes" id="UP000476820"/>
    </source>
</evidence>
<dbReference type="PANTHER" id="PTHR22911">
    <property type="entry name" value="ACYL-MALONYL CONDENSING ENZYME-RELATED"/>
    <property type="match status" value="1"/>
</dbReference>
<feature type="transmembrane region" description="Helical" evidence="6">
    <location>
        <begin position="127"/>
        <end position="144"/>
    </location>
</feature>
<evidence type="ECO:0000313" key="8">
    <source>
        <dbReference type="EMBL" id="NFF88373.1"/>
    </source>
</evidence>
<feature type="transmembrane region" description="Helical" evidence="6">
    <location>
        <begin position="150"/>
        <end position="170"/>
    </location>
</feature>
<accession>A0A0M1LI11</accession>
<dbReference type="EMBL" id="SWOV01000028">
    <property type="protein sequence ID" value="NFF88373.1"/>
    <property type="molecule type" value="Genomic_DNA"/>
</dbReference>
<reference evidence="10 11" key="1">
    <citation type="submission" date="2019-04" db="EMBL/GenBank/DDBJ databases">
        <title>Genome sequencing of Clostridium botulinum Groups I-IV and Clostridium butyricum.</title>
        <authorList>
            <person name="Brunt J."/>
            <person name="Van Vliet A.H.M."/>
            <person name="Stringer S.C."/>
            <person name="Carter A.T."/>
            <person name="Peck M.W."/>
        </authorList>
    </citation>
    <scope>NUCLEOTIDE SEQUENCE [LARGE SCALE GENOMIC DNA]</scope>
    <source>
        <strain evidence="8 11">1605</strain>
        <strain evidence="9 10">CB-K-33E</strain>
    </source>
</reference>
<feature type="domain" description="EamA" evidence="7">
    <location>
        <begin position="11"/>
        <end position="142"/>
    </location>
</feature>
<evidence type="ECO:0000313" key="10">
    <source>
        <dbReference type="Proteomes" id="UP000473681"/>
    </source>
</evidence>
<feature type="transmembrane region" description="Helical" evidence="6">
    <location>
        <begin position="212"/>
        <end position="234"/>
    </location>
</feature>
<evidence type="ECO:0000256" key="4">
    <source>
        <dbReference type="ARBA" id="ARBA00022989"/>
    </source>
</evidence>
<dbReference type="InterPro" id="IPR037185">
    <property type="entry name" value="EmrE-like"/>
</dbReference>
<dbReference type="InterPro" id="IPR000620">
    <property type="entry name" value="EamA_dom"/>
</dbReference>
<evidence type="ECO:0000256" key="1">
    <source>
        <dbReference type="ARBA" id="ARBA00004141"/>
    </source>
</evidence>
<feature type="domain" description="EamA" evidence="7">
    <location>
        <begin position="153"/>
        <end position="281"/>
    </location>
</feature>
<name>A0A0M1LI11_CLOBO</name>
<protein>
    <submittedName>
        <fullName evidence="8">DMT family transporter</fullName>
    </submittedName>
</protein>
<dbReference type="SUPFAM" id="SSF103481">
    <property type="entry name" value="Multidrug resistance efflux transporter EmrE"/>
    <property type="match status" value="2"/>
</dbReference>
<gene>
    <name evidence="8" type="ORF">FC774_10900</name>
    <name evidence="9" type="ORF">FDB51_04200</name>
</gene>
<dbReference type="PANTHER" id="PTHR22911:SF6">
    <property type="entry name" value="SOLUTE CARRIER FAMILY 35 MEMBER G1"/>
    <property type="match status" value="1"/>
</dbReference>
<feature type="transmembrane region" description="Helical" evidence="6">
    <location>
        <begin position="241"/>
        <end position="261"/>
    </location>
</feature>
<organism evidence="8 11">
    <name type="scientific">Clostridium botulinum</name>
    <dbReference type="NCBI Taxonomy" id="1491"/>
    <lineage>
        <taxon>Bacteria</taxon>
        <taxon>Bacillati</taxon>
        <taxon>Bacillota</taxon>
        <taxon>Clostridia</taxon>
        <taxon>Eubacteriales</taxon>
        <taxon>Clostridiaceae</taxon>
        <taxon>Clostridium</taxon>
    </lineage>
</organism>
<dbReference type="EMBL" id="SWVK01000004">
    <property type="protein sequence ID" value="NFN34343.1"/>
    <property type="molecule type" value="Genomic_DNA"/>
</dbReference>
<evidence type="ECO:0000256" key="5">
    <source>
        <dbReference type="ARBA" id="ARBA00023136"/>
    </source>
</evidence>